<dbReference type="Gene3D" id="3.40.50.300">
    <property type="entry name" value="P-loop containing nucleotide triphosphate hydrolases"/>
    <property type="match status" value="1"/>
</dbReference>
<accession>A0ABQ3BUS5</accession>
<comment type="caution">
    <text evidence="1">The sequence shown here is derived from an EMBL/GenBank/DDBJ whole genome shotgun (WGS) entry which is preliminary data.</text>
</comment>
<evidence type="ECO:0008006" key="3">
    <source>
        <dbReference type="Google" id="ProtNLM"/>
    </source>
</evidence>
<dbReference type="InterPro" id="IPR027417">
    <property type="entry name" value="P-loop_NTPase"/>
</dbReference>
<evidence type="ECO:0000313" key="1">
    <source>
        <dbReference type="EMBL" id="GGZ53194.1"/>
    </source>
</evidence>
<protein>
    <recommendedName>
        <fullName evidence="3">Terminase large subunit</fullName>
    </recommendedName>
</protein>
<reference evidence="2" key="1">
    <citation type="journal article" date="2019" name="Int. J. Syst. Evol. Microbiol.">
        <title>The Global Catalogue of Microorganisms (GCM) 10K type strain sequencing project: providing services to taxonomists for standard genome sequencing and annotation.</title>
        <authorList>
            <consortium name="The Broad Institute Genomics Platform"/>
            <consortium name="The Broad Institute Genome Sequencing Center for Infectious Disease"/>
            <person name="Wu L."/>
            <person name="Ma J."/>
        </authorList>
    </citation>
    <scope>NUCLEOTIDE SEQUENCE [LARGE SCALE GENOMIC DNA]</scope>
    <source>
        <strain evidence="2">JCM 4602</strain>
    </source>
</reference>
<dbReference type="Proteomes" id="UP000624183">
    <property type="component" value="Unassembled WGS sequence"/>
</dbReference>
<dbReference type="EMBL" id="BMUW01000004">
    <property type="protein sequence ID" value="GGZ53194.1"/>
    <property type="molecule type" value="Genomic_DNA"/>
</dbReference>
<keyword evidence="2" id="KW-1185">Reference proteome</keyword>
<name>A0ABQ3BUS5_9ACTN</name>
<gene>
    <name evidence="1" type="ORF">GCM10010328_30010</name>
</gene>
<proteinExistence type="predicted"/>
<evidence type="ECO:0000313" key="2">
    <source>
        <dbReference type="Proteomes" id="UP000624183"/>
    </source>
</evidence>
<sequence>MSSSPGVRPAGPESLRGCQTPRIISTPRYRRIHTGRWDGMEDQEALDFRSPAGQECVELAESYGTVLDPWQRLALHHSLAEDEEARWAAFEVVVELARQNGKGGFLEARQLGGVMLFGDKLIIHTAHEFKTAAESFIRLDEIIGGSDDLSRRVKRVIRSHGDEGFEFLNGSRIRFLARSERSGRGFSGDLVIMDEAMMLRATPMGALLPTMSARVNPQLIYTGSAGLGEESEQLGTLRDRALAETEQPDQSLVYLGYSIDPHVKECPRDARERIICRDHDDRDDPASFARANPAMGIRIREAHIWREFATMRPDLFDRERLGVGTYPVTADDAWKVIDKEAWEALVDADAAMLDPVAFAVDVTPERTHASIGAAGHSGQQTDAGDVVLLEVIEHRPGTGWVVGRLKDLVDKHRPCAVVIDTFGPASSLIPAVKKALADKFEETADPYFETLLIEAKTGDVTKAYGQFYDLVENQLATHHDEPVLRTALAGADERLVGDGKTWARRGASVDISPLVAVTNAAWGHAERADVVPEGAPNLW</sequence>
<organism evidence="1 2">
    <name type="scientific">Streptomyces rubiginosohelvolus</name>
    <dbReference type="NCBI Taxonomy" id="67362"/>
    <lineage>
        <taxon>Bacteria</taxon>
        <taxon>Bacillati</taxon>
        <taxon>Actinomycetota</taxon>
        <taxon>Actinomycetes</taxon>
        <taxon>Kitasatosporales</taxon>
        <taxon>Streptomycetaceae</taxon>
        <taxon>Streptomyces</taxon>
    </lineage>
</organism>